<dbReference type="InterPro" id="IPR036388">
    <property type="entry name" value="WH-like_DNA-bd_sf"/>
</dbReference>
<protein>
    <recommendedName>
        <fullName evidence="3">HTH gntR-type domain-containing protein</fullName>
    </recommendedName>
</protein>
<dbReference type="AlphaFoldDB" id="A0A9J6QJB4"/>
<evidence type="ECO:0008006" key="3">
    <source>
        <dbReference type="Google" id="ProtNLM"/>
    </source>
</evidence>
<dbReference type="SUPFAM" id="SSF46785">
    <property type="entry name" value="Winged helix' DNA-binding domain"/>
    <property type="match status" value="1"/>
</dbReference>
<gene>
    <name evidence="1" type="ORF">OBO34_02410</name>
</gene>
<dbReference type="Proteomes" id="UP001065549">
    <property type="component" value="Unassembled WGS sequence"/>
</dbReference>
<dbReference type="Gene3D" id="1.10.10.10">
    <property type="entry name" value="Winged helix-like DNA-binding domain superfamily/Winged helix DNA-binding domain"/>
    <property type="match status" value="1"/>
</dbReference>
<sequence length="62" mass="7251">MELHQIIYGLLAAQIEFGTYRYKDPLPKMEEVSQWFSVSLGTVKTNVDPKKRTPRDKALIIW</sequence>
<comment type="caution">
    <text evidence="1">The sequence shown here is derived from an EMBL/GenBank/DDBJ whole genome shotgun (WGS) entry which is preliminary data.</text>
</comment>
<organism evidence="1 2">
    <name type="scientific">Hominibacterium faecale</name>
    <dbReference type="NCBI Taxonomy" id="2839743"/>
    <lineage>
        <taxon>Bacteria</taxon>
        <taxon>Bacillati</taxon>
        <taxon>Bacillota</taxon>
        <taxon>Clostridia</taxon>
        <taxon>Peptostreptococcales</taxon>
        <taxon>Anaerovoracaceae</taxon>
        <taxon>Hominibacterium</taxon>
    </lineage>
</organism>
<dbReference type="EMBL" id="JAOSHN010000001">
    <property type="protein sequence ID" value="MCU7377201.1"/>
    <property type="molecule type" value="Genomic_DNA"/>
</dbReference>
<dbReference type="RefSeq" id="WP_253020651.1">
    <property type="nucleotide sequence ID" value="NZ_JAJAGH010000005.1"/>
</dbReference>
<reference evidence="1" key="1">
    <citation type="submission" date="2022-09" db="EMBL/GenBank/DDBJ databases">
        <title>Culturomic study of gut microbiota in children with autism spectrum disorder.</title>
        <authorList>
            <person name="Efimov B.A."/>
            <person name="Chaplin A.V."/>
            <person name="Sokolova S.R."/>
            <person name="Pikina A.P."/>
            <person name="Korzhanova M."/>
            <person name="Belova V."/>
            <person name="Korostin D."/>
        </authorList>
    </citation>
    <scope>NUCLEOTIDE SEQUENCE</scope>
    <source>
        <strain evidence="1">ASD5510</strain>
    </source>
</reference>
<accession>A0A9J6QJB4</accession>
<evidence type="ECO:0000313" key="2">
    <source>
        <dbReference type="Proteomes" id="UP001065549"/>
    </source>
</evidence>
<keyword evidence="2" id="KW-1185">Reference proteome</keyword>
<proteinExistence type="predicted"/>
<evidence type="ECO:0000313" key="1">
    <source>
        <dbReference type="EMBL" id="MCU7377201.1"/>
    </source>
</evidence>
<name>A0A9J6QJB4_9FIRM</name>
<dbReference type="InterPro" id="IPR036390">
    <property type="entry name" value="WH_DNA-bd_sf"/>
</dbReference>